<dbReference type="InterPro" id="IPR036388">
    <property type="entry name" value="WH-like_DNA-bd_sf"/>
</dbReference>
<proteinExistence type="predicted"/>
<dbReference type="Proteomes" id="UP001378188">
    <property type="component" value="Unassembled WGS sequence"/>
</dbReference>
<evidence type="ECO:0000313" key="2">
    <source>
        <dbReference type="EMBL" id="MEJ8572353.1"/>
    </source>
</evidence>
<dbReference type="Pfam" id="PF03861">
    <property type="entry name" value="ANTAR"/>
    <property type="match status" value="1"/>
</dbReference>
<evidence type="ECO:0000259" key="1">
    <source>
        <dbReference type="PROSITE" id="PS50921"/>
    </source>
</evidence>
<dbReference type="InterPro" id="IPR011006">
    <property type="entry name" value="CheY-like_superfamily"/>
</dbReference>
<dbReference type="PIRSF" id="PIRSF036382">
    <property type="entry name" value="RR_antiterm"/>
    <property type="match status" value="1"/>
</dbReference>
<comment type="caution">
    <text evidence="2">The sequence shown here is derived from an EMBL/GenBank/DDBJ whole genome shotgun (WGS) entry which is preliminary data.</text>
</comment>
<dbReference type="SMART" id="SM01012">
    <property type="entry name" value="ANTAR"/>
    <property type="match status" value="1"/>
</dbReference>
<accession>A0AAW9RTS7</accession>
<feature type="domain" description="ANTAR" evidence="1">
    <location>
        <begin position="127"/>
        <end position="188"/>
    </location>
</feature>
<dbReference type="InterPro" id="IPR049021">
    <property type="entry name" value="AmiR_N"/>
</dbReference>
<dbReference type="RefSeq" id="WP_340330038.1">
    <property type="nucleotide sequence ID" value="NZ_JAZHOF010000004.1"/>
</dbReference>
<dbReference type="GO" id="GO:0003723">
    <property type="term" value="F:RNA binding"/>
    <property type="evidence" value="ECO:0007669"/>
    <property type="project" value="InterPro"/>
</dbReference>
<reference evidence="2 3" key="1">
    <citation type="submission" date="2024-02" db="EMBL/GenBank/DDBJ databases">
        <title>Genome analysis and characterization of Microbaculum marinisediminis sp. nov., isolated from marine sediment.</title>
        <authorList>
            <person name="Du Z.-J."/>
            <person name="Ye Y.-Q."/>
            <person name="Zhang Z.-R."/>
            <person name="Yuan S.-M."/>
            <person name="Zhang X.-Y."/>
        </authorList>
    </citation>
    <scope>NUCLEOTIDE SEQUENCE [LARGE SCALE GENOMIC DNA]</scope>
    <source>
        <strain evidence="2 3">SDUM1044001</strain>
    </source>
</reference>
<dbReference type="InterPro" id="IPR005561">
    <property type="entry name" value="ANTAR"/>
</dbReference>
<dbReference type="SUPFAM" id="SSF52172">
    <property type="entry name" value="CheY-like"/>
    <property type="match status" value="1"/>
</dbReference>
<dbReference type="AlphaFoldDB" id="A0AAW9RTS7"/>
<name>A0AAW9RTS7_9HYPH</name>
<sequence length="198" mass="21690">MEQSRHSFRAAKIGLLGCNAHDRTTLTRQLSRLGALPVPLEAVASDHLEGSDRLCVLVVDGEAELGEEAFPRNTGRHIAIVALVGSEAPSHLNRILRQSISAHMMKPVRSVGLFTALCIARQSFDVHSRLAGRVEKLEDRIRQRRFVFAAQLALMKALDISEEAAFARLRSAAMERRITIEEMSVELVEAGSAVSAIA</sequence>
<dbReference type="Pfam" id="PF21332">
    <property type="entry name" value="AmiR_N"/>
    <property type="match status" value="1"/>
</dbReference>
<protein>
    <submittedName>
        <fullName evidence="2">ANTAR domain-containing protein</fullName>
    </submittedName>
</protein>
<dbReference type="Gene3D" id="3.40.50.2300">
    <property type="match status" value="1"/>
</dbReference>
<organism evidence="2 3">
    <name type="scientific">Microbaculum marinum</name>
    <dbReference type="NCBI Taxonomy" id="1764581"/>
    <lineage>
        <taxon>Bacteria</taxon>
        <taxon>Pseudomonadati</taxon>
        <taxon>Pseudomonadota</taxon>
        <taxon>Alphaproteobacteria</taxon>
        <taxon>Hyphomicrobiales</taxon>
        <taxon>Tepidamorphaceae</taxon>
        <taxon>Microbaculum</taxon>
    </lineage>
</organism>
<dbReference type="PROSITE" id="PS50921">
    <property type="entry name" value="ANTAR"/>
    <property type="match status" value="1"/>
</dbReference>
<gene>
    <name evidence="2" type="ORF">V3328_12760</name>
</gene>
<dbReference type="InterPro" id="IPR008327">
    <property type="entry name" value="Sig_transdc_resp-reg_antiterm"/>
</dbReference>
<evidence type="ECO:0000313" key="3">
    <source>
        <dbReference type="Proteomes" id="UP001378188"/>
    </source>
</evidence>
<keyword evidence="3" id="KW-1185">Reference proteome</keyword>
<dbReference type="Gene3D" id="1.10.10.10">
    <property type="entry name" value="Winged helix-like DNA-binding domain superfamily/Winged helix DNA-binding domain"/>
    <property type="match status" value="1"/>
</dbReference>
<dbReference type="EMBL" id="JAZHOF010000004">
    <property type="protein sequence ID" value="MEJ8572353.1"/>
    <property type="molecule type" value="Genomic_DNA"/>
</dbReference>